<keyword evidence="2" id="KW-0539">Nucleus</keyword>
<comment type="caution">
    <text evidence="4">The sequence shown here is derived from an EMBL/GenBank/DDBJ whole genome shotgun (WGS) entry which is preliminary data.</text>
</comment>
<comment type="subcellular location">
    <subcellularLocation>
        <location evidence="1">Nucleus</location>
    </subcellularLocation>
</comment>
<dbReference type="SUPFAM" id="SSF57959">
    <property type="entry name" value="Leucine zipper domain"/>
    <property type="match status" value="1"/>
</dbReference>
<dbReference type="PANTHER" id="PTHR40621">
    <property type="entry name" value="TRANSCRIPTION FACTOR KAPC-RELATED"/>
    <property type="match status" value="1"/>
</dbReference>
<dbReference type="GO" id="GO:0000976">
    <property type="term" value="F:transcription cis-regulatory region binding"/>
    <property type="evidence" value="ECO:0007669"/>
    <property type="project" value="InterPro"/>
</dbReference>
<evidence type="ECO:0000256" key="2">
    <source>
        <dbReference type="ARBA" id="ARBA00023242"/>
    </source>
</evidence>
<accession>A0A9P9JG05</accession>
<protein>
    <recommendedName>
        <fullName evidence="6">BZIP domain-containing protein</fullName>
    </recommendedName>
</protein>
<feature type="region of interest" description="Disordered" evidence="3">
    <location>
        <begin position="145"/>
        <end position="204"/>
    </location>
</feature>
<dbReference type="InterPro" id="IPR046347">
    <property type="entry name" value="bZIP_sf"/>
</dbReference>
<dbReference type="CDD" id="cd14688">
    <property type="entry name" value="bZIP_YAP"/>
    <property type="match status" value="1"/>
</dbReference>
<evidence type="ECO:0000313" key="5">
    <source>
        <dbReference type="Proteomes" id="UP000717696"/>
    </source>
</evidence>
<dbReference type="InterPro" id="IPR050936">
    <property type="entry name" value="AP-1-like"/>
</dbReference>
<sequence>MSSSASYIPAISQRSMSSSLSPDRGDGGSGTVTSEGEDRAGSSGHDLSILQALADKRTTRGSEGNPPKKRGPKPNSKPAMTRRQELNRQAQRTHRERKELYIKALEDEVLRLKEIFSNVSVDRERLAEENKHLRDALTENGIPFGSPGSVSSHAPGPNAFTPPKTSHATTPSMTLSNHANPSDRQQQIGGSQLRDMTQQASGQGMDVEQAGIDFVLTLANAFDLVEGQCSLEKSCKPHLQFLLERKFEPGGEPCGHALMASCPPEPVPESRPNLPFGHAHVQGDTTWGHGTWQPTKADLSTLLDLSKKLDLDGEITPVMAWGMLLAHPRVQELGAQDIQRLADDLTQKVRCYGFGAVMEEFEPMMMVG</sequence>
<feature type="region of interest" description="Disordered" evidence="3">
    <location>
        <begin position="1"/>
        <end position="95"/>
    </location>
</feature>
<organism evidence="4 5">
    <name type="scientific">Dactylonectria estremocensis</name>
    <dbReference type="NCBI Taxonomy" id="1079267"/>
    <lineage>
        <taxon>Eukaryota</taxon>
        <taxon>Fungi</taxon>
        <taxon>Dikarya</taxon>
        <taxon>Ascomycota</taxon>
        <taxon>Pezizomycotina</taxon>
        <taxon>Sordariomycetes</taxon>
        <taxon>Hypocreomycetidae</taxon>
        <taxon>Hypocreales</taxon>
        <taxon>Nectriaceae</taxon>
        <taxon>Dactylonectria</taxon>
    </lineage>
</organism>
<dbReference type="OrthoDB" id="2590011at2759"/>
<dbReference type="EMBL" id="JAGMUU010000002">
    <property type="protein sequence ID" value="KAH7160177.1"/>
    <property type="molecule type" value="Genomic_DNA"/>
</dbReference>
<dbReference type="AlphaFoldDB" id="A0A9P9JG05"/>
<dbReference type="PANTHER" id="PTHR40621:SF6">
    <property type="entry name" value="AP-1-LIKE TRANSCRIPTION FACTOR YAP1-RELATED"/>
    <property type="match status" value="1"/>
</dbReference>
<name>A0A9P9JG05_9HYPO</name>
<dbReference type="GO" id="GO:0090575">
    <property type="term" value="C:RNA polymerase II transcription regulator complex"/>
    <property type="evidence" value="ECO:0007669"/>
    <property type="project" value="TreeGrafter"/>
</dbReference>
<proteinExistence type="predicted"/>
<feature type="compositionally biased region" description="Polar residues" evidence="3">
    <location>
        <begin position="1"/>
        <end position="21"/>
    </location>
</feature>
<evidence type="ECO:0008006" key="6">
    <source>
        <dbReference type="Google" id="ProtNLM"/>
    </source>
</evidence>
<keyword evidence="5" id="KW-1185">Reference proteome</keyword>
<evidence type="ECO:0000256" key="3">
    <source>
        <dbReference type="SAM" id="MobiDB-lite"/>
    </source>
</evidence>
<feature type="compositionally biased region" description="Polar residues" evidence="3">
    <location>
        <begin position="163"/>
        <end position="202"/>
    </location>
</feature>
<evidence type="ECO:0000256" key="1">
    <source>
        <dbReference type="ARBA" id="ARBA00004123"/>
    </source>
</evidence>
<dbReference type="GO" id="GO:0001228">
    <property type="term" value="F:DNA-binding transcription activator activity, RNA polymerase II-specific"/>
    <property type="evidence" value="ECO:0007669"/>
    <property type="project" value="TreeGrafter"/>
</dbReference>
<gene>
    <name evidence="4" type="ORF">B0J13DRAFT_519592</name>
</gene>
<dbReference type="Gene3D" id="1.20.5.170">
    <property type="match status" value="1"/>
</dbReference>
<dbReference type="Proteomes" id="UP000717696">
    <property type="component" value="Unassembled WGS sequence"/>
</dbReference>
<evidence type="ECO:0000313" key="4">
    <source>
        <dbReference type="EMBL" id="KAH7160177.1"/>
    </source>
</evidence>
<reference evidence="4" key="1">
    <citation type="journal article" date="2021" name="Nat. Commun.">
        <title>Genetic determinants of endophytism in the Arabidopsis root mycobiome.</title>
        <authorList>
            <person name="Mesny F."/>
            <person name="Miyauchi S."/>
            <person name="Thiergart T."/>
            <person name="Pickel B."/>
            <person name="Atanasova L."/>
            <person name="Karlsson M."/>
            <person name="Huettel B."/>
            <person name="Barry K.W."/>
            <person name="Haridas S."/>
            <person name="Chen C."/>
            <person name="Bauer D."/>
            <person name="Andreopoulos W."/>
            <person name="Pangilinan J."/>
            <person name="LaButti K."/>
            <person name="Riley R."/>
            <person name="Lipzen A."/>
            <person name="Clum A."/>
            <person name="Drula E."/>
            <person name="Henrissat B."/>
            <person name="Kohler A."/>
            <person name="Grigoriev I.V."/>
            <person name="Martin F.M."/>
            <person name="Hacquard S."/>
        </authorList>
    </citation>
    <scope>NUCLEOTIDE SEQUENCE</scope>
    <source>
        <strain evidence="4">MPI-CAGE-AT-0021</strain>
    </source>
</reference>